<feature type="transmembrane region" description="Helical" evidence="1">
    <location>
        <begin position="124"/>
        <end position="153"/>
    </location>
</feature>
<keyword evidence="1" id="KW-0812">Transmembrane</keyword>
<dbReference type="Proteomes" id="UP000295626">
    <property type="component" value="Unassembled WGS sequence"/>
</dbReference>
<accession>A0ABY2DCR0</accession>
<feature type="non-terminal residue" evidence="2">
    <location>
        <position position="391"/>
    </location>
</feature>
<evidence type="ECO:0000313" key="3">
    <source>
        <dbReference type="Proteomes" id="UP000295626"/>
    </source>
</evidence>
<name>A0ABY2DCR0_9ACTN</name>
<feature type="transmembrane region" description="Helical" evidence="1">
    <location>
        <begin position="351"/>
        <end position="369"/>
    </location>
</feature>
<feature type="transmembrane region" description="Helical" evidence="1">
    <location>
        <begin position="159"/>
        <end position="182"/>
    </location>
</feature>
<evidence type="ECO:0000313" key="2">
    <source>
        <dbReference type="EMBL" id="TDB84012.1"/>
    </source>
</evidence>
<keyword evidence="1" id="KW-1133">Transmembrane helix</keyword>
<gene>
    <name evidence="2" type="ORF">E1091_17835</name>
</gene>
<organism evidence="2 3">
    <name type="scientific">Micromonospora fluostatini</name>
    <dbReference type="NCBI Taxonomy" id="1629071"/>
    <lineage>
        <taxon>Bacteria</taxon>
        <taxon>Bacillati</taxon>
        <taxon>Actinomycetota</taxon>
        <taxon>Actinomycetes</taxon>
        <taxon>Micromonosporales</taxon>
        <taxon>Micromonosporaceae</taxon>
        <taxon>Micromonospora</taxon>
    </lineage>
</organism>
<feature type="transmembrane region" description="Helical" evidence="1">
    <location>
        <begin position="84"/>
        <end position="103"/>
    </location>
</feature>
<feature type="transmembrane region" description="Helical" evidence="1">
    <location>
        <begin position="304"/>
        <end position="322"/>
    </location>
</feature>
<dbReference type="EMBL" id="SMKE01000871">
    <property type="protein sequence ID" value="TDB84012.1"/>
    <property type="molecule type" value="Genomic_DNA"/>
</dbReference>
<protein>
    <submittedName>
        <fullName evidence="2">Anibiotic ABC transporter</fullName>
    </submittedName>
</protein>
<proteinExistence type="predicted"/>
<reference evidence="2 3" key="1">
    <citation type="submission" date="2019-02" db="EMBL/GenBank/DDBJ databases">
        <title>Draft genome sequences of novel Actinobacteria.</title>
        <authorList>
            <person name="Sahin N."/>
            <person name="Ay H."/>
            <person name="Saygin H."/>
        </authorList>
    </citation>
    <scope>NUCLEOTIDE SEQUENCE [LARGE SCALE GENOMIC DNA]</scope>
    <source>
        <strain evidence="2 3">JCM 30529</strain>
    </source>
</reference>
<feature type="transmembrane region" description="Helical" evidence="1">
    <location>
        <begin position="189"/>
        <end position="207"/>
    </location>
</feature>
<evidence type="ECO:0000256" key="1">
    <source>
        <dbReference type="SAM" id="Phobius"/>
    </source>
</evidence>
<feature type="transmembrane region" description="Helical" evidence="1">
    <location>
        <begin position="245"/>
        <end position="265"/>
    </location>
</feature>
<comment type="caution">
    <text evidence="2">The sequence shown here is derived from an EMBL/GenBank/DDBJ whole genome shotgun (WGS) entry which is preliminary data.</text>
</comment>
<sequence>MSALTGTGSLTRLVLRRDRVTLGLWLLGLPLLAASLAVSMADLYSGDQERTGYATTATSSLVARVFNGPVHGTSLGAVVATESFLTLAVLTALLSTFAVVRHTRQNEETGRAELLGSSVLGRHALLTAALLVVVGANLLAAVGLAVALVAAGLPVTGSVAAAAAIGAIGVSFTAVAAVTAQLAGTSRGANALAAAALGAAFALRALGDVLGDANPDGIGFTSAWPSWLSPMGWSGQLRAFGDERWWVLLLPAGLLAVAVTVAYRLTDRRDLGAGLLAERRGPAVAATRMLSPVGLAWHLHRGTLLGWVVGIGLVGFAMGVAVDEFDDLIAENAAAAEMINQFGGGDVLVDAYLSAMLAIFALTVGAYVVQALLRARTEETDGILEAVLATS</sequence>
<feature type="transmembrane region" description="Helical" evidence="1">
    <location>
        <begin position="20"/>
        <end position="41"/>
    </location>
</feature>
<keyword evidence="3" id="KW-1185">Reference proteome</keyword>
<keyword evidence="1" id="KW-0472">Membrane</keyword>